<reference evidence="3" key="1">
    <citation type="submission" date="2017-02" db="EMBL/GenBank/DDBJ databases">
        <authorList>
            <person name="Varghese N."/>
            <person name="Submissions S."/>
        </authorList>
    </citation>
    <scope>NUCLEOTIDE SEQUENCE [LARGE SCALE GENOMIC DNA]</scope>
    <source>
        <strain evidence="3">SM117</strain>
    </source>
</reference>
<sequence>MKHFTLIALAIAIPTGASAHASGFEITLARAQNMQGAIVPEVVLTVDTGRTRLDRGQLQNSVSSQLSRVGVTPHTVEVQSVATAAIQFAADQDTGLQSFCYERWCARVSLAKISH</sequence>
<protein>
    <submittedName>
        <fullName evidence="2">Uncharacterized protein</fullName>
    </submittedName>
</protein>
<feature type="chain" id="PRO_5010559461" evidence="1">
    <location>
        <begin position="22"/>
        <end position="115"/>
    </location>
</feature>
<name>A0A1U6GRJ3_9SPHN</name>
<keyword evidence="3" id="KW-1185">Reference proteome</keyword>
<gene>
    <name evidence="2" type="ORF">SAMN06295987_10141</name>
</gene>
<keyword evidence="1" id="KW-0732">Signal</keyword>
<organism evidence="2 3">
    <name type="scientific">Novosphingobium mathurense</name>
    <dbReference type="NCBI Taxonomy" id="428990"/>
    <lineage>
        <taxon>Bacteria</taxon>
        <taxon>Pseudomonadati</taxon>
        <taxon>Pseudomonadota</taxon>
        <taxon>Alphaproteobacteria</taxon>
        <taxon>Sphingomonadales</taxon>
        <taxon>Sphingomonadaceae</taxon>
        <taxon>Novosphingobium</taxon>
    </lineage>
</organism>
<dbReference type="Proteomes" id="UP000190989">
    <property type="component" value="Unassembled WGS sequence"/>
</dbReference>
<dbReference type="EMBL" id="FVZE01000001">
    <property type="protein sequence ID" value="SLJ86040.1"/>
    <property type="molecule type" value="Genomic_DNA"/>
</dbReference>
<accession>A0A1U6GRJ3</accession>
<feature type="signal peptide" evidence="1">
    <location>
        <begin position="1"/>
        <end position="21"/>
    </location>
</feature>
<evidence type="ECO:0000256" key="1">
    <source>
        <dbReference type="SAM" id="SignalP"/>
    </source>
</evidence>
<dbReference type="AlphaFoldDB" id="A0A1U6GRJ3"/>
<proteinExistence type="predicted"/>
<dbReference type="RefSeq" id="WP_139383870.1">
    <property type="nucleotide sequence ID" value="NZ_FVZE01000001.1"/>
</dbReference>
<evidence type="ECO:0000313" key="2">
    <source>
        <dbReference type="EMBL" id="SLJ86040.1"/>
    </source>
</evidence>
<evidence type="ECO:0000313" key="3">
    <source>
        <dbReference type="Proteomes" id="UP000190989"/>
    </source>
</evidence>